<dbReference type="InterPro" id="IPR012127">
    <property type="entry name" value="Cyt_c_prime"/>
</dbReference>
<dbReference type="AlphaFoldDB" id="A0A7H0GFM3"/>
<dbReference type="GO" id="GO:0009055">
    <property type="term" value="F:electron transfer activity"/>
    <property type="evidence" value="ECO:0007669"/>
    <property type="project" value="InterPro"/>
</dbReference>
<evidence type="ECO:0000256" key="6">
    <source>
        <dbReference type="PIRSR" id="PIRSR000027-1"/>
    </source>
</evidence>
<feature type="binding site" description="covalent" evidence="7">
    <location>
        <position position="146"/>
    </location>
    <ligand>
        <name>heme c</name>
        <dbReference type="ChEBI" id="CHEBI:61717"/>
    </ligand>
</feature>
<keyword evidence="3 6" id="KW-0479">Metal-binding</keyword>
<organism evidence="9 10">
    <name type="scientific">Diaphorobacter aerolatus</name>
    <dbReference type="NCBI Taxonomy" id="1288495"/>
    <lineage>
        <taxon>Bacteria</taxon>
        <taxon>Pseudomonadati</taxon>
        <taxon>Pseudomonadota</taxon>
        <taxon>Betaproteobacteria</taxon>
        <taxon>Burkholderiales</taxon>
        <taxon>Comamonadaceae</taxon>
        <taxon>Diaphorobacter</taxon>
    </lineage>
</organism>
<evidence type="ECO:0000256" key="1">
    <source>
        <dbReference type="ARBA" id="ARBA00022448"/>
    </source>
</evidence>
<evidence type="ECO:0000313" key="10">
    <source>
        <dbReference type="Proteomes" id="UP000516028"/>
    </source>
</evidence>
<dbReference type="RefSeq" id="WP_187722805.1">
    <property type="nucleotide sequence ID" value="NZ_CP060783.1"/>
</dbReference>
<evidence type="ECO:0000256" key="7">
    <source>
        <dbReference type="PIRSR" id="PIRSR000027-2"/>
    </source>
</evidence>
<dbReference type="PIRSF" id="PIRSF000027">
    <property type="entry name" value="Cytc_c_prime"/>
    <property type="match status" value="1"/>
</dbReference>
<keyword evidence="1" id="KW-0813">Transport</keyword>
<dbReference type="GO" id="GO:0022900">
    <property type="term" value="P:electron transport chain"/>
    <property type="evidence" value="ECO:0007669"/>
    <property type="project" value="InterPro"/>
</dbReference>
<dbReference type="PROSITE" id="PS51009">
    <property type="entry name" value="CYTCII"/>
    <property type="match status" value="1"/>
</dbReference>
<comment type="PTM">
    <text evidence="7">Binds 1 heme group per subunit.</text>
</comment>
<protein>
    <submittedName>
        <fullName evidence="9">Cytochrome c</fullName>
    </submittedName>
</protein>
<dbReference type="InterPro" id="IPR002321">
    <property type="entry name" value="Cyt_c_II"/>
</dbReference>
<keyword evidence="4" id="KW-0249">Electron transport</keyword>
<evidence type="ECO:0000256" key="5">
    <source>
        <dbReference type="ARBA" id="ARBA00023004"/>
    </source>
</evidence>
<gene>
    <name evidence="9" type="ORF">H9K75_11635</name>
</gene>
<keyword evidence="10" id="KW-1185">Reference proteome</keyword>
<feature type="binding site" description="covalent" evidence="7">
    <location>
        <position position="143"/>
    </location>
    <ligand>
        <name>heme c</name>
        <dbReference type="ChEBI" id="CHEBI:61717"/>
    </ligand>
</feature>
<evidence type="ECO:0000256" key="3">
    <source>
        <dbReference type="ARBA" id="ARBA00022723"/>
    </source>
</evidence>
<dbReference type="GO" id="GO:0020037">
    <property type="term" value="F:heme binding"/>
    <property type="evidence" value="ECO:0007669"/>
    <property type="project" value="InterPro"/>
</dbReference>
<evidence type="ECO:0000256" key="4">
    <source>
        <dbReference type="ARBA" id="ARBA00022982"/>
    </source>
</evidence>
<accession>A0A7H0GFM3</accession>
<dbReference type="KEGG" id="daer:H9K75_11635"/>
<dbReference type="SUPFAM" id="SSF47175">
    <property type="entry name" value="Cytochromes"/>
    <property type="match status" value="1"/>
</dbReference>
<keyword evidence="8" id="KW-0732">Signal</keyword>
<evidence type="ECO:0000256" key="8">
    <source>
        <dbReference type="SAM" id="SignalP"/>
    </source>
</evidence>
<evidence type="ECO:0000256" key="2">
    <source>
        <dbReference type="ARBA" id="ARBA00022617"/>
    </source>
</evidence>
<dbReference type="Gene3D" id="1.20.120.10">
    <property type="entry name" value="Cytochrome c/b562"/>
    <property type="match status" value="1"/>
</dbReference>
<dbReference type="GO" id="GO:0005506">
    <property type="term" value="F:iron ion binding"/>
    <property type="evidence" value="ECO:0007669"/>
    <property type="project" value="InterPro"/>
</dbReference>
<feature type="chain" id="PRO_5028922233" evidence="8">
    <location>
        <begin position="25"/>
        <end position="153"/>
    </location>
</feature>
<feature type="binding site" description="axial binding residue" evidence="6">
    <location>
        <position position="147"/>
    </location>
    <ligand>
        <name>heme c</name>
        <dbReference type="ChEBI" id="CHEBI:61717"/>
    </ligand>
    <ligandPart>
        <name>Fe</name>
        <dbReference type="ChEBI" id="CHEBI:18248"/>
    </ligandPart>
</feature>
<dbReference type="Proteomes" id="UP000516028">
    <property type="component" value="Chromosome"/>
</dbReference>
<name>A0A7H0GFM3_9BURK</name>
<dbReference type="GO" id="GO:0042597">
    <property type="term" value="C:periplasmic space"/>
    <property type="evidence" value="ECO:0007669"/>
    <property type="project" value="InterPro"/>
</dbReference>
<keyword evidence="2 7" id="KW-0349">Heme</keyword>
<dbReference type="EMBL" id="CP060783">
    <property type="protein sequence ID" value="QNP47089.1"/>
    <property type="molecule type" value="Genomic_DNA"/>
</dbReference>
<dbReference type="InterPro" id="IPR010980">
    <property type="entry name" value="Cyt_c/b562"/>
</dbReference>
<keyword evidence="5 6" id="KW-0408">Iron</keyword>
<evidence type="ECO:0000313" key="9">
    <source>
        <dbReference type="EMBL" id="QNP47089.1"/>
    </source>
</evidence>
<feature type="signal peptide" evidence="8">
    <location>
        <begin position="1"/>
        <end position="24"/>
    </location>
</feature>
<reference evidence="9 10" key="1">
    <citation type="submission" date="2020-08" db="EMBL/GenBank/DDBJ databases">
        <title>Genome sequence of Diaphorobacter aerolatus KACC 16536T.</title>
        <authorList>
            <person name="Hyun D.-W."/>
            <person name="Bae J.-W."/>
        </authorList>
    </citation>
    <scope>NUCLEOTIDE SEQUENCE [LARGE SCALE GENOMIC DNA]</scope>
    <source>
        <strain evidence="9 10">KACC 16536</strain>
    </source>
</reference>
<dbReference type="Pfam" id="PF01322">
    <property type="entry name" value="Cytochrom_C_2"/>
    <property type="match status" value="1"/>
</dbReference>
<sequence length="153" mass="16227">MKYKARVSILAASACTLFAVPASAQFAKAEDAIKYRQSALFVMGQHFGRLGAMAQGKVPFDAKAAQENADVVAAMAKLPWAGFGPGSEKGAPNKAKEDIWLEPEKFKEHADKLVAESAKLAAATKTGTLEGMKSAFGATANTCKSCHDAYRNK</sequence>
<proteinExistence type="predicted"/>